<name>A0A813BLL5_9DINO</name>
<reference evidence="2" key="1">
    <citation type="submission" date="2021-02" db="EMBL/GenBank/DDBJ databases">
        <authorList>
            <person name="Dougan E. K."/>
            <person name="Rhodes N."/>
            <person name="Thang M."/>
            <person name="Chan C."/>
        </authorList>
    </citation>
    <scope>NUCLEOTIDE SEQUENCE</scope>
</reference>
<feature type="compositionally biased region" description="Polar residues" evidence="1">
    <location>
        <begin position="449"/>
        <end position="458"/>
    </location>
</feature>
<feature type="region of interest" description="Disordered" evidence="1">
    <location>
        <begin position="425"/>
        <end position="458"/>
    </location>
</feature>
<feature type="region of interest" description="Disordered" evidence="1">
    <location>
        <begin position="1"/>
        <end position="22"/>
    </location>
</feature>
<dbReference type="Proteomes" id="UP000601435">
    <property type="component" value="Unassembled WGS sequence"/>
</dbReference>
<feature type="non-terminal residue" evidence="2">
    <location>
        <position position="458"/>
    </location>
</feature>
<keyword evidence="3" id="KW-1185">Reference proteome</keyword>
<evidence type="ECO:0000313" key="2">
    <source>
        <dbReference type="EMBL" id="CAE7909788.1"/>
    </source>
</evidence>
<dbReference type="OrthoDB" id="415026at2759"/>
<evidence type="ECO:0000313" key="3">
    <source>
        <dbReference type="Proteomes" id="UP000601435"/>
    </source>
</evidence>
<dbReference type="EMBL" id="CAJNJA010073464">
    <property type="protein sequence ID" value="CAE7909788.1"/>
    <property type="molecule type" value="Genomic_DNA"/>
</dbReference>
<comment type="caution">
    <text evidence="2">The sequence shown here is derived from an EMBL/GenBank/DDBJ whole genome shotgun (WGS) entry which is preliminary data.</text>
</comment>
<sequence length="458" mass="50562">MSRQYFRVGAKGQGKGNNPRRNQAANLAENETASFICFSQLLEEAPAALATEIIMEAGDQHDVVSETNPLEFLIGPPMMETHMEETAAFLQDGGQEAVGGEAYVTGITTREAVQQGKAVLDCGATRSIGSVTALEQLMAVNVAAYGESRVLHVDQNDRPVFGFGNSSTDRCTSTVKMGLQAGKRQGAIQVHALDKGDGPILLSIEAMTALGALVDFRSNLAVFRNLDPRKLVPLERSATGHILELLVRVASSMSNLTKQNLRKMIEQEGESAPRQWTRVELLQRIEEITGRDHTREKTKKQEEESEYRVLVRDLNHAARRKGDLQQFCVDRLGMQVNYNLTIAQLQKDAMAIIASRTPPEPADLVGFGRHASLSYGRLKSDHPEYCRWVKETASEGQCNPRLRRLAGWLLNDAKMVQEAQKEIRQPMKISDMKGETRGGYPTVMEPSTPRGSASTTKQ</sequence>
<proteinExistence type="predicted"/>
<evidence type="ECO:0000256" key="1">
    <source>
        <dbReference type="SAM" id="MobiDB-lite"/>
    </source>
</evidence>
<gene>
    <name evidence="2" type="ORF">SNEC2469_LOCUS30930</name>
</gene>
<feature type="compositionally biased region" description="Basic and acidic residues" evidence="1">
    <location>
        <begin position="425"/>
        <end position="436"/>
    </location>
</feature>
<dbReference type="AlphaFoldDB" id="A0A813BLL5"/>
<accession>A0A813BLL5</accession>
<organism evidence="2 3">
    <name type="scientific">Symbiodinium necroappetens</name>
    <dbReference type="NCBI Taxonomy" id="1628268"/>
    <lineage>
        <taxon>Eukaryota</taxon>
        <taxon>Sar</taxon>
        <taxon>Alveolata</taxon>
        <taxon>Dinophyceae</taxon>
        <taxon>Suessiales</taxon>
        <taxon>Symbiodiniaceae</taxon>
        <taxon>Symbiodinium</taxon>
    </lineage>
</organism>
<protein>
    <submittedName>
        <fullName evidence="2">Uncharacterized protein</fullName>
    </submittedName>
</protein>